<comment type="caution">
    <text evidence="2">The sequence shown here is derived from an EMBL/GenBank/DDBJ whole genome shotgun (WGS) entry which is preliminary data.</text>
</comment>
<dbReference type="EMBL" id="WIUZ02000004">
    <property type="protein sequence ID" value="KAF9788261.1"/>
    <property type="molecule type" value="Genomic_DNA"/>
</dbReference>
<dbReference type="CDD" id="cd04794">
    <property type="entry name" value="euk_LANCL"/>
    <property type="match status" value="1"/>
</dbReference>
<keyword evidence="3" id="KW-1185">Reference proteome</keyword>
<evidence type="ECO:0000313" key="3">
    <source>
        <dbReference type="Proteomes" id="UP000736335"/>
    </source>
</evidence>
<feature type="binding site" evidence="1">
    <location>
        <position position="372"/>
    </location>
    <ligand>
        <name>Zn(2+)</name>
        <dbReference type="ChEBI" id="CHEBI:29105"/>
    </ligand>
</feature>
<name>A0A9P6HKM0_9AGAM</name>
<organism evidence="2 3">
    <name type="scientific">Thelephora terrestris</name>
    <dbReference type="NCBI Taxonomy" id="56493"/>
    <lineage>
        <taxon>Eukaryota</taxon>
        <taxon>Fungi</taxon>
        <taxon>Dikarya</taxon>
        <taxon>Basidiomycota</taxon>
        <taxon>Agaricomycotina</taxon>
        <taxon>Agaricomycetes</taxon>
        <taxon>Thelephorales</taxon>
        <taxon>Thelephoraceae</taxon>
        <taxon>Thelephora</taxon>
    </lineage>
</organism>
<dbReference type="Pfam" id="PF05147">
    <property type="entry name" value="LANC_like"/>
    <property type="match status" value="1"/>
</dbReference>
<evidence type="ECO:0008006" key="4">
    <source>
        <dbReference type="Google" id="ProtNLM"/>
    </source>
</evidence>
<feature type="binding site" evidence="1">
    <location>
        <position position="318"/>
    </location>
    <ligand>
        <name>Zn(2+)</name>
        <dbReference type="ChEBI" id="CHEBI:29105"/>
    </ligand>
</feature>
<keyword evidence="1" id="KW-0479">Metal-binding</keyword>
<dbReference type="Gene3D" id="1.50.10.10">
    <property type="match status" value="1"/>
</dbReference>
<gene>
    <name evidence="2" type="ORF">BJ322DRAFT_619159</name>
</gene>
<dbReference type="PANTHER" id="PTHR12736:SF7">
    <property type="entry name" value="LANC-LIKE PROTEIN 3"/>
    <property type="match status" value="1"/>
</dbReference>
<dbReference type="GO" id="GO:0005975">
    <property type="term" value="P:carbohydrate metabolic process"/>
    <property type="evidence" value="ECO:0007669"/>
    <property type="project" value="InterPro"/>
</dbReference>
<evidence type="ECO:0000313" key="2">
    <source>
        <dbReference type="EMBL" id="KAF9788261.1"/>
    </source>
</evidence>
<dbReference type="Proteomes" id="UP000736335">
    <property type="component" value="Unassembled WGS sequence"/>
</dbReference>
<accession>A0A9P6HKM0</accession>
<dbReference type="AlphaFoldDB" id="A0A9P6HKM0"/>
<dbReference type="GO" id="GO:0031179">
    <property type="term" value="P:peptide modification"/>
    <property type="evidence" value="ECO:0007669"/>
    <property type="project" value="InterPro"/>
</dbReference>
<dbReference type="SUPFAM" id="SSF158745">
    <property type="entry name" value="LanC-like"/>
    <property type="match status" value="1"/>
</dbReference>
<dbReference type="SMART" id="SM01260">
    <property type="entry name" value="LANC_like"/>
    <property type="match status" value="1"/>
</dbReference>
<sequence length="477" mass="52598">MDGLGPQARFIPHNSNFAETDLESTRRHLIKRLKSEVARVHRHESQSFHPSVYVETSGLVLMDWRVAGLDLPDIPPVELEASARQACARMVRCVSLKPPKDASRVSFMETHVGCAAVLIVQHLTRPEGEKPLLDYHGYQRCVSVLRSAVKLALYRPVQSENVPLTPYDGCEVLYGRAGLLYALLFLRSNVTAEIYSDAPPAEEIKTLTSFDTLRKLVDDVIDRGTMGADATRPPGVAPSSWSPLMWCWHHKLYLGAAHGVAGILQMIVSCPLDTIAAHIPIVLQTVEWLLRVQCEDGNWSPKASEEPPTEKQELLQWCHGAPGLVILFSTILKRAAELSVSPGFQTRLKSAVARASDLVYREGFLKKGVGLCHGVSGSVFTLLAASDVLDGRGKDSLPERFYQAVHLAVLGSHWHGMTRQGELRRPDAPYSLYEGLSGLCCAYAAILERISSDGEWRGLGSVFRGMPGYDDVMIQIN</sequence>
<reference evidence="2" key="1">
    <citation type="journal article" date="2020" name="Nat. Commun.">
        <title>Large-scale genome sequencing of mycorrhizal fungi provides insights into the early evolution of symbiotic traits.</title>
        <authorList>
            <person name="Miyauchi S."/>
            <person name="Kiss E."/>
            <person name="Kuo A."/>
            <person name="Drula E."/>
            <person name="Kohler A."/>
            <person name="Sanchez-Garcia M."/>
            <person name="Morin E."/>
            <person name="Andreopoulos B."/>
            <person name="Barry K.W."/>
            <person name="Bonito G."/>
            <person name="Buee M."/>
            <person name="Carver A."/>
            <person name="Chen C."/>
            <person name="Cichocki N."/>
            <person name="Clum A."/>
            <person name="Culley D."/>
            <person name="Crous P.W."/>
            <person name="Fauchery L."/>
            <person name="Girlanda M."/>
            <person name="Hayes R.D."/>
            <person name="Keri Z."/>
            <person name="LaButti K."/>
            <person name="Lipzen A."/>
            <person name="Lombard V."/>
            <person name="Magnuson J."/>
            <person name="Maillard F."/>
            <person name="Murat C."/>
            <person name="Nolan M."/>
            <person name="Ohm R.A."/>
            <person name="Pangilinan J."/>
            <person name="Pereira M.F."/>
            <person name="Perotto S."/>
            <person name="Peter M."/>
            <person name="Pfister S."/>
            <person name="Riley R."/>
            <person name="Sitrit Y."/>
            <person name="Stielow J.B."/>
            <person name="Szollosi G."/>
            <person name="Zifcakova L."/>
            <person name="Stursova M."/>
            <person name="Spatafora J.W."/>
            <person name="Tedersoo L."/>
            <person name="Vaario L.M."/>
            <person name="Yamada A."/>
            <person name="Yan M."/>
            <person name="Wang P."/>
            <person name="Xu J."/>
            <person name="Bruns T."/>
            <person name="Baldrian P."/>
            <person name="Vilgalys R."/>
            <person name="Dunand C."/>
            <person name="Henrissat B."/>
            <person name="Grigoriev I.V."/>
            <person name="Hibbett D."/>
            <person name="Nagy L.G."/>
            <person name="Martin F.M."/>
        </authorList>
    </citation>
    <scope>NUCLEOTIDE SEQUENCE</scope>
    <source>
        <strain evidence="2">UH-Tt-Lm1</strain>
    </source>
</reference>
<reference evidence="2" key="2">
    <citation type="submission" date="2020-11" db="EMBL/GenBank/DDBJ databases">
        <authorList>
            <consortium name="DOE Joint Genome Institute"/>
            <person name="Kuo A."/>
            <person name="Miyauchi S."/>
            <person name="Kiss E."/>
            <person name="Drula E."/>
            <person name="Kohler A."/>
            <person name="Sanchez-Garcia M."/>
            <person name="Andreopoulos B."/>
            <person name="Barry K.W."/>
            <person name="Bonito G."/>
            <person name="Buee M."/>
            <person name="Carver A."/>
            <person name="Chen C."/>
            <person name="Cichocki N."/>
            <person name="Clum A."/>
            <person name="Culley D."/>
            <person name="Crous P.W."/>
            <person name="Fauchery L."/>
            <person name="Girlanda M."/>
            <person name="Hayes R."/>
            <person name="Keri Z."/>
            <person name="Labutti K."/>
            <person name="Lipzen A."/>
            <person name="Lombard V."/>
            <person name="Magnuson J."/>
            <person name="Maillard F."/>
            <person name="Morin E."/>
            <person name="Murat C."/>
            <person name="Nolan M."/>
            <person name="Ohm R."/>
            <person name="Pangilinan J."/>
            <person name="Pereira M."/>
            <person name="Perotto S."/>
            <person name="Peter M."/>
            <person name="Riley R."/>
            <person name="Sitrit Y."/>
            <person name="Stielow B."/>
            <person name="Szollosi G."/>
            <person name="Zifcakova L."/>
            <person name="Stursova M."/>
            <person name="Spatafora J.W."/>
            <person name="Tedersoo L."/>
            <person name="Vaario L.-M."/>
            <person name="Yamada A."/>
            <person name="Yan M."/>
            <person name="Wang P."/>
            <person name="Xu J."/>
            <person name="Bruns T."/>
            <person name="Baldrian P."/>
            <person name="Vilgalys R."/>
            <person name="Henrissat B."/>
            <person name="Grigoriev I.V."/>
            <person name="Hibbett D."/>
            <person name="Nagy L.G."/>
            <person name="Martin F.M."/>
        </authorList>
    </citation>
    <scope>NUCLEOTIDE SEQUENCE</scope>
    <source>
        <strain evidence="2">UH-Tt-Lm1</strain>
    </source>
</reference>
<protein>
    <recommendedName>
        <fullName evidence="4">LanC-like protein 2</fullName>
    </recommendedName>
</protein>
<dbReference type="InterPro" id="IPR012341">
    <property type="entry name" value="6hp_glycosidase-like_sf"/>
</dbReference>
<keyword evidence="1" id="KW-0862">Zinc</keyword>
<dbReference type="GO" id="GO:0046872">
    <property type="term" value="F:metal ion binding"/>
    <property type="evidence" value="ECO:0007669"/>
    <property type="project" value="UniProtKB-KW"/>
</dbReference>
<proteinExistence type="predicted"/>
<dbReference type="InterPro" id="IPR007822">
    <property type="entry name" value="LANC-like"/>
</dbReference>
<dbReference type="OrthoDB" id="10257263at2759"/>
<dbReference type="GO" id="GO:0005886">
    <property type="term" value="C:plasma membrane"/>
    <property type="evidence" value="ECO:0007669"/>
    <property type="project" value="TreeGrafter"/>
</dbReference>
<dbReference type="PRINTS" id="PR01950">
    <property type="entry name" value="LANCSUPER"/>
</dbReference>
<feature type="binding site" evidence="1">
    <location>
        <position position="373"/>
    </location>
    <ligand>
        <name>Zn(2+)</name>
        <dbReference type="ChEBI" id="CHEBI:29105"/>
    </ligand>
</feature>
<evidence type="ECO:0000256" key="1">
    <source>
        <dbReference type="PIRSR" id="PIRSR607822-1"/>
    </source>
</evidence>
<dbReference type="PANTHER" id="PTHR12736">
    <property type="entry name" value="LANC-LIKE PROTEIN"/>
    <property type="match status" value="1"/>
</dbReference>